<reference evidence="3 4" key="1">
    <citation type="submission" date="2014-02" db="EMBL/GenBank/DDBJ databases">
        <title>Draft genome sequence of Lysinibacillus sinduriensis JCM 15800.</title>
        <authorList>
            <person name="Zhang F."/>
            <person name="Wang G."/>
            <person name="Zhang L."/>
        </authorList>
    </citation>
    <scope>NUCLEOTIDE SEQUENCE [LARGE SCALE GENOMIC DNA]</scope>
    <source>
        <strain evidence="3 4">JCM 15800</strain>
    </source>
</reference>
<keyword evidence="1" id="KW-1133">Transmembrane helix</keyword>
<organism evidence="3 4">
    <name type="scientific">Ureibacillus sinduriensis BLB-1 = JCM 15800</name>
    <dbReference type="NCBI Taxonomy" id="1384057"/>
    <lineage>
        <taxon>Bacteria</taxon>
        <taxon>Bacillati</taxon>
        <taxon>Bacillota</taxon>
        <taxon>Bacilli</taxon>
        <taxon>Bacillales</taxon>
        <taxon>Caryophanaceae</taxon>
        <taxon>Ureibacillus</taxon>
    </lineage>
</organism>
<feature type="transmembrane region" description="Helical" evidence="1">
    <location>
        <begin position="6"/>
        <end position="25"/>
    </location>
</feature>
<proteinExistence type="predicted"/>
<comment type="caution">
    <text evidence="3">The sequence shown here is derived from an EMBL/GenBank/DDBJ whole genome shotgun (WGS) entry which is preliminary data.</text>
</comment>
<dbReference type="Pfam" id="PF17881">
    <property type="entry name" value="TseB"/>
    <property type="match status" value="1"/>
</dbReference>
<dbReference type="RefSeq" id="WP_036203706.1">
    <property type="nucleotide sequence ID" value="NZ_AVCY01000001.1"/>
</dbReference>
<dbReference type="InterPro" id="IPR046350">
    <property type="entry name" value="Cystatin_sf"/>
</dbReference>
<accession>A0A0A3IH55</accession>
<dbReference type="Gene3D" id="3.10.450.40">
    <property type="match status" value="2"/>
</dbReference>
<dbReference type="Proteomes" id="UP000030408">
    <property type="component" value="Unassembled WGS sequence"/>
</dbReference>
<keyword evidence="1" id="KW-0812">Transmembrane</keyword>
<dbReference type="STRING" id="1384057.CD33_19440"/>
<name>A0A0A3IH55_9BACL</name>
<dbReference type="SUPFAM" id="SSF54403">
    <property type="entry name" value="Cystatin/monellin"/>
    <property type="match status" value="2"/>
</dbReference>
<protein>
    <recommendedName>
        <fullName evidence="2">Cell wall elongation regulator TseB-like domain-containing protein</fullName>
    </recommendedName>
</protein>
<keyword evidence="1" id="KW-0472">Membrane</keyword>
<sequence length="161" mass="18441">MKNWIIFISVFIVSLALVISVLVIWKSDEPFNEIEGKAEELTLTTNSLSVVSDSYVYNGNKPYVTVFGEDEDGNEKAIFVPISLEEKSIQEVVLQDGVTKEQALSVLNKEVEVNKILHTKLGYEEEVGPVWEITYTNGDEKLNYVYIMFEDGQWWKRILNL</sequence>
<evidence type="ECO:0000259" key="2">
    <source>
        <dbReference type="Pfam" id="PF17881"/>
    </source>
</evidence>
<evidence type="ECO:0000313" key="4">
    <source>
        <dbReference type="Proteomes" id="UP000030408"/>
    </source>
</evidence>
<dbReference type="OrthoDB" id="2381181at2"/>
<keyword evidence="4" id="KW-1185">Reference proteome</keyword>
<feature type="domain" description="Cell wall elongation regulator TseB-like" evidence="2">
    <location>
        <begin position="37"/>
        <end position="81"/>
    </location>
</feature>
<evidence type="ECO:0000313" key="3">
    <source>
        <dbReference type="EMBL" id="KGR74167.1"/>
    </source>
</evidence>
<evidence type="ECO:0000256" key="1">
    <source>
        <dbReference type="SAM" id="Phobius"/>
    </source>
</evidence>
<dbReference type="eggNOG" id="COG5353">
    <property type="taxonomic scope" value="Bacteria"/>
</dbReference>
<dbReference type="AlphaFoldDB" id="A0A0A3IH55"/>
<dbReference type="EMBL" id="JPVO01000055">
    <property type="protein sequence ID" value="KGR74167.1"/>
    <property type="molecule type" value="Genomic_DNA"/>
</dbReference>
<dbReference type="InterPro" id="IPR041401">
    <property type="entry name" value="TseB-like_dom"/>
</dbReference>
<gene>
    <name evidence="3" type="ORF">CD33_19440</name>
</gene>